<dbReference type="PANTHER" id="PTHR45625:SF1">
    <property type="entry name" value="RING-TYPE E3 UBIQUITIN-PROTEIN LIGASE PPIL2"/>
    <property type="match status" value="1"/>
</dbReference>
<dbReference type="GO" id="GO:0006457">
    <property type="term" value="P:protein folding"/>
    <property type="evidence" value="ECO:0007669"/>
    <property type="project" value="InterPro"/>
</dbReference>
<evidence type="ECO:0000256" key="8">
    <source>
        <dbReference type="ARBA" id="ARBA00022786"/>
    </source>
</evidence>
<dbReference type="InterPro" id="IPR002130">
    <property type="entry name" value="Cyclophilin-type_PPIase_dom"/>
</dbReference>
<keyword evidence="11" id="KW-0539">Nucleus</keyword>
<feature type="domain" description="PPIase cyclophilin-type" evidence="13">
    <location>
        <begin position="315"/>
        <end position="464"/>
    </location>
</feature>
<protein>
    <submittedName>
        <fullName evidence="15">Peptidyl-prolyl cis-trans isomerase-like 2</fullName>
    </submittedName>
</protein>
<dbReference type="InterPro" id="IPR013083">
    <property type="entry name" value="Znf_RING/FYVE/PHD"/>
</dbReference>
<comment type="catalytic activity">
    <reaction evidence="2">
        <text>[protein]-peptidylproline (omega=180) = [protein]-peptidylproline (omega=0)</text>
        <dbReference type="Rhea" id="RHEA:16237"/>
        <dbReference type="Rhea" id="RHEA-COMP:10747"/>
        <dbReference type="Rhea" id="RHEA-COMP:10748"/>
        <dbReference type="ChEBI" id="CHEBI:83833"/>
        <dbReference type="ChEBI" id="CHEBI:83834"/>
        <dbReference type="EC" id="5.2.1.8"/>
    </reaction>
</comment>
<evidence type="ECO:0000256" key="4">
    <source>
        <dbReference type="ARBA" id="ARBA00004123"/>
    </source>
</evidence>
<dbReference type="GO" id="GO:0071013">
    <property type="term" value="C:catalytic step 2 spliceosome"/>
    <property type="evidence" value="ECO:0007669"/>
    <property type="project" value="TreeGrafter"/>
</dbReference>
<evidence type="ECO:0000256" key="9">
    <source>
        <dbReference type="ARBA" id="ARBA00023110"/>
    </source>
</evidence>
<reference evidence="15" key="1">
    <citation type="submission" date="2023-02" db="EMBL/GenBank/DDBJ databases">
        <title>Identification and recombinant expression of a fungal hydrolase from Papiliotrema laurentii that hydrolyzes apple cutin and clears colloidal polyester polyurethane.</title>
        <authorList>
            <consortium name="DOE Joint Genome Institute"/>
            <person name="Roman V.A."/>
            <person name="Bojanowski C."/>
            <person name="Crable B.R."/>
            <person name="Wagner D.N."/>
            <person name="Hung C.S."/>
            <person name="Nadeau L.J."/>
            <person name="Schratz L."/>
            <person name="Haridas S."/>
            <person name="Pangilinan J."/>
            <person name="Lipzen A."/>
            <person name="Na H."/>
            <person name="Yan M."/>
            <person name="Ng V."/>
            <person name="Grigoriev I.V."/>
            <person name="Spatafora J.W."/>
            <person name="Barlow D."/>
            <person name="Biffinger J."/>
            <person name="Kelley-Loughnane N."/>
            <person name="Varaljay V.A."/>
            <person name="Crookes-Goodson W.J."/>
        </authorList>
    </citation>
    <scope>NUCLEOTIDE SEQUENCE</scope>
    <source>
        <strain evidence="15">5307AH</strain>
    </source>
</reference>
<dbReference type="PANTHER" id="PTHR45625">
    <property type="entry name" value="PEPTIDYL-PROLYL CIS-TRANS ISOMERASE-RELATED"/>
    <property type="match status" value="1"/>
</dbReference>
<keyword evidence="8" id="KW-0833">Ubl conjugation pathway</keyword>
<feature type="region of interest" description="Disordered" evidence="12">
    <location>
        <begin position="482"/>
        <end position="502"/>
    </location>
</feature>
<dbReference type="InterPro" id="IPR020892">
    <property type="entry name" value="Cyclophilin-type_PPIase_CS"/>
</dbReference>
<comment type="subcellular location">
    <subcellularLocation>
        <location evidence="4">Nucleus</location>
    </subcellularLocation>
</comment>
<dbReference type="PROSITE" id="PS50072">
    <property type="entry name" value="CSA_PPIASE_2"/>
    <property type="match status" value="1"/>
</dbReference>
<dbReference type="Pfam" id="PF00160">
    <property type="entry name" value="Pro_isomerase"/>
    <property type="match status" value="1"/>
</dbReference>
<gene>
    <name evidence="15" type="ORF">DB88DRAFT_457052</name>
</gene>
<dbReference type="PROSITE" id="PS51698">
    <property type="entry name" value="U_BOX"/>
    <property type="match status" value="1"/>
</dbReference>
<dbReference type="FunFam" id="2.40.100.10:FF:000014">
    <property type="entry name" value="Peptidyl-prolyl cis-trans isomerase cyp65"/>
    <property type="match status" value="1"/>
</dbReference>
<comment type="caution">
    <text evidence="15">The sequence shown here is derived from an EMBL/GenBank/DDBJ whole genome shotgun (WGS) entry which is preliminary data.</text>
</comment>
<dbReference type="GO" id="GO:0000209">
    <property type="term" value="P:protein polyubiquitination"/>
    <property type="evidence" value="ECO:0007669"/>
    <property type="project" value="TreeGrafter"/>
</dbReference>
<evidence type="ECO:0000256" key="1">
    <source>
        <dbReference type="ARBA" id="ARBA00000900"/>
    </source>
</evidence>
<comment type="pathway">
    <text evidence="5">Protein modification; protein ubiquitination.</text>
</comment>
<keyword evidence="10 15" id="KW-0413">Isomerase</keyword>
<evidence type="ECO:0000259" key="13">
    <source>
        <dbReference type="PROSITE" id="PS50072"/>
    </source>
</evidence>
<dbReference type="CDD" id="cd16663">
    <property type="entry name" value="RING-Ubox_PPIL2"/>
    <property type="match status" value="1"/>
</dbReference>
<dbReference type="Proteomes" id="UP001182556">
    <property type="component" value="Unassembled WGS sequence"/>
</dbReference>
<dbReference type="InterPro" id="IPR044666">
    <property type="entry name" value="Cyclophilin_A-like"/>
</dbReference>
<dbReference type="EMBL" id="JAODAN010000010">
    <property type="protein sequence ID" value="KAK1921557.1"/>
    <property type="molecule type" value="Genomic_DNA"/>
</dbReference>
<evidence type="ECO:0000256" key="7">
    <source>
        <dbReference type="ARBA" id="ARBA00022679"/>
    </source>
</evidence>
<evidence type="ECO:0000256" key="12">
    <source>
        <dbReference type="SAM" id="MobiDB-lite"/>
    </source>
</evidence>
<comment type="catalytic activity">
    <reaction evidence="1">
        <text>S-ubiquitinyl-[E2 ubiquitin-conjugating enzyme]-L-cysteine + [acceptor protein]-L-lysine = [E2 ubiquitin-conjugating enzyme]-L-cysteine + N(6)-ubiquitinyl-[acceptor protein]-L-lysine.</text>
        <dbReference type="EC" id="2.3.2.27"/>
    </reaction>
</comment>
<dbReference type="InterPro" id="IPR026951">
    <property type="entry name" value="PPIL2_U-box_dom"/>
</dbReference>
<evidence type="ECO:0000256" key="2">
    <source>
        <dbReference type="ARBA" id="ARBA00000971"/>
    </source>
</evidence>
<dbReference type="GO" id="GO:0061630">
    <property type="term" value="F:ubiquitin protein ligase activity"/>
    <property type="evidence" value="ECO:0007669"/>
    <property type="project" value="UniProtKB-EC"/>
</dbReference>
<dbReference type="Gene3D" id="2.40.100.10">
    <property type="entry name" value="Cyclophilin-like"/>
    <property type="match status" value="1"/>
</dbReference>
<dbReference type="PRINTS" id="PR00153">
    <property type="entry name" value="CSAPPISMRASE"/>
</dbReference>
<comment type="similarity">
    <text evidence="6">Belongs to the cyclophilin-type PPIase family. PPIL2 subfamily.</text>
</comment>
<sequence>MGHNSDKMYVTHAEHAAGSHSASSTGKRQDTGKSEVLRLPFDCCALSLQPFRNPVAVIAESKPGEPIRGDVFDLLNIVPYIRKYKTNPVTGKPLDTSQLIKLNFFKNSEGQMHDPITYKVFSPHIHIVFLKNTGNVFDMASLQLLAIKPKSWRDLVSDEPFTREDIVTIQDPTNLASRDLSQYDYVKKDKKVEEDELKGDPLRGINVEAAGGAGKVLKMLAEKTRAEQAPPANSEGTVAKKEAVVAKRKVDQLAYNATNHTTGMAAAALTSTTYAPQIKNERELLDEEEYMFDELKKPTKDKDRLKSKAYATIMTNYGGLNLELHGDRAPKTVYNFVMLAKQGYYDDTIFHRLIPGFMIQGGDPTGTGRGGKSYWGEPFRDELAEKGAYKHDARGVLSMANSGPASNTSQFFITFRETPHLNNKHTVFGKLVGGEDVLNTIERALVRPGTDKPAKPIQIKSIQVLQDPFEIYREKLAARLARQDQSDEALRKREEARKEREKDRTTWLGTYLGEKGEGKAVKEERKRKAEEEGGLVGKYIGGKVPVGLGVTPVGGAALAKAGIGAGVGSAGTSAPVPAMEFGTEKKKKTGGFGDFSAW</sequence>
<comment type="function">
    <text evidence="3">May catalyze the cis-trans isomerization of proline imidic peptide bonds in oligopeptides thereby assisting the folding of proteins. May also function as a chaperone, playing a role in intracellular transport of proteins. May also have a protein ubiquitin ligase activity acting as an E3 ubiquitin protein ligase or as a ubiquitin-ubiquitin ligase promoting elongation of ubiquitin chains on proteins.</text>
</comment>
<dbReference type="GO" id="GO:0003755">
    <property type="term" value="F:peptidyl-prolyl cis-trans isomerase activity"/>
    <property type="evidence" value="ECO:0007669"/>
    <property type="project" value="UniProtKB-KW"/>
</dbReference>
<evidence type="ECO:0000313" key="15">
    <source>
        <dbReference type="EMBL" id="KAK1921557.1"/>
    </source>
</evidence>
<organism evidence="15 16">
    <name type="scientific">Papiliotrema laurentii</name>
    <name type="common">Cryptococcus laurentii</name>
    <dbReference type="NCBI Taxonomy" id="5418"/>
    <lineage>
        <taxon>Eukaryota</taxon>
        <taxon>Fungi</taxon>
        <taxon>Dikarya</taxon>
        <taxon>Basidiomycota</taxon>
        <taxon>Agaricomycotina</taxon>
        <taxon>Tremellomycetes</taxon>
        <taxon>Tremellales</taxon>
        <taxon>Rhynchogastremaceae</taxon>
        <taxon>Papiliotrema</taxon>
    </lineage>
</organism>
<dbReference type="SUPFAM" id="SSF50891">
    <property type="entry name" value="Cyclophilin-like"/>
    <property type="match status" value="1"/>
</dbReference>
<proteinExistence type="inferred from homology"/>
<dbReference type="InterPro" id="IPR029000">
    <property type="entry name" value="Cyclophilin-like_dom_sf"/>
</dbReference>
<evidence type="ECO:0000256" key="5">
    <source>
        <dbReference type="ARBA" id="ARBA00004906"/>
    </source>
</evidence>
<dbReference type="SUPFAM" id="SSF57850">
    <property type="entry name" value="RING/U-box"/>
    <property type="match status" value="1"/>
</dbReference>
<keyword evidence="16" id="KW-1185">Reference proteome</keyword>
<dbReference type="AlphaFoldDB" id="A0AAD9CSW1"/>
<accession>A0AAD9CSW1</accession>
<evidence type="ECO:0000256" key="11">
    <source>
        <dbReference type="ARBA" id="ARBA00023242"/>
    </source>
</evidence>
<dbReference type="SMART" id="SM00504">
    <property type="entry name" value="Ubox"/>
    <property type="match status" value="1"/>
</dbReference>
<name>A0AAD9CSW1_PAPLA</name>
<keyword evidence="9" id="KW-0697">Rotamase</keyword>
<dbReference type="InterPro" id="IPR003613">
    <property type="entry name" value="Ubox_domain"/>
</dbReference>
<evidence type="ECO:0000256" key="10">
    <source>
        <dbReference type="ARBA" id="ARBA00023235"/>
    </source>
</evidence>
<dbReference type="FunFam" id="3.30.40.10:FF:000079">
    <property type="entry name" value="Peptidyl-prolyl cis-trans isomerase 2"/>
    <property type="match status" value="1"/>
</dbReference>
<dbReference type="PROSITE" id="PS00170">
    <property type="entry name" value="CSA_PPIASE_1"/>
    <property type="match status" value="1"/>
</dbReference>
<evidence type="ECO:0000259" key="14">
    <source>
        <dbReference type="PROSITE" id="PS51698"/>
    </source>
</evidence>
<keyword evidence="7" id="KW-0808">Transferase</keyword>
<evidence type="ECO:0000313" key="16">
    <source>
        <dbReference type="Proteomes" id="UP001182556"/>
    </source>
</evidence>
<dbReference type="Gene3D" id="3.30.40.10">
    <property type="entry name" value="Zinc/RING finger domain, C3HC4 (zinc finger)"/>
    <property type="match status" value="1"/>
</dbReference>
<feature type="domain" description="U-box" evidence="14">
    <location>
        <begin position="37"/>
        <end position="119"/>
    </location>
</feature>
<evidence type="ECO:0000256" key="6">
    <source>
        <dbReference type="ARBA" id="ARBA00007930"/>
    </source>
</evidence>
<evidence type="ECO:0000256" key="3">
    <source>
        <dbReference type="ARBA" id="ARBA00003697"/>
    </source>
</evidence>